<feature type="region of interest" description="Disordered" evidence="1">
    <location>
        <begin position="1"/>
        <end position="52"/>
    </location>
</feature>
<reference evidence="2" key="1">
    <citation type="submission" date="2020-05" db="EMBL/GenBank/DDBJ databases">
        <authorList>
            <person name="Chiriac C."/>
            <person name="Salcher M."/>
            <person name="Ghai R."/>
            <person name="Kavagutti S V."/>
        </authorList>
    </citation>
    <scope>NUCLEOTIDE SEQUENCE</scope>
</reference>
<gene>
    <name evidence="2" type="ORF">UFOPK2996_00580</name>
</gene>
<feature type="region of interest" description="Disordered" evidence="1">
    <location>
        <begin position="98"/>
        <end position="117"/>
    </location>
</feature>
<evidence type="ECO:0000256" key="1">
    <source>
        <dbReference type="SAM" id="MobiDB-lite"/>
    </source>
</evidence>
<proteinExistence type="predicted"/>
<evidence type="ECO:0000313" key="2">
    <source>
        <dbReference type="EMBL" id="CAB4792594.1"/>
    </source>
</evidence>
<name>A0A6J6XAV0_9ZZZZ</name>
<protein>
    <submittedName>
        <fullName evidence="2">Unannotated protein</fullName>
    </submittedName>
</protein>
<dbReference type="EMBL" id="CAFAAH010000058">
    <property type="protein sequence ID" value="CAB4792594.1"/>
    <property type="molecule type" value="Genomic_DNA"/>
</dbReference>
<sequence>MGEVDGEGSQEAVGNDGRGHHAEQSDDDSCCPKQVVTEEDDEVDDVGPGHDLGDLERLNKGLLVHPFLLHNEDLTHVGQESATEAGGTEEEGRCEELGVGVGRGSLPSLTVPSVHAA</sequence>
<accession>A0A6J6XAV0</accession>
<organism evidence="2">
    <name type="scientific">freshwater metagenome</name>
    <dbReference type="NCBI Taxonomy" id="449393"/>
    <lineage>
        <taxon>unclassified sequences</taxon>
        <taxon>metagenomes</taxon>
        <taxon>ecological metagenomes</taxon>
    </lineage>
</organism>
<dbReference type="AlphaFoldDB" id="A0A6J6XAV0"/>